<keyword evidence="1" id="KW-0813">Transport</keyword>
<evidence type="ECO:0000256" key="1">
    <source>
        <dbReference type="ARBA" id="ARBA00022448"/>
    </source>
</evidence>
<dbReference type="InterPro" id="IPR012292">
    <property type="entry name" value="Globin/Proto"/>
</dbReference>
<evidence type="ECO:0000256" key="3">
    <source>
        <dbReference type="ARBA" id="ARBA00022723"/>
    </source>
</evidence>
<dbReference type="EMBL" id="JAUSVX010000002">
    <property type="protein sequence ID" value="MDQ0468620.1"/>
    <property type="molecule type" value="Genomic_DNA"/>
</dbReference>
<keyword evidence="3" id="KW-0479">Metal-binding</keyword>
<dbReference type="Proteomes" id="UP001242480">
    <property type="component" value="Unassembled WGS sequence"/>
</dbReference>
<evidence type="ECO:0000313" key="5">
    <source>
        <dbReference type="EMBL" id="MDQ0468620.1"/>
    </source>
</evidence>
<protein>
    <submittedName>
        <fullName evidence="5">Hemoglobin</fullName>
    </submittedName>
</protein>
<dbReference type="CDD" id="cd08916">
    <property type="entry name" value="TrHb3_P"/>
    <property type="match status" value="1"/>
</dbReference>
<accession>A0ABU0J2X7</accession>
<reference evidence="5 6" key="1">
    <citation type="submission" date="2023-07" db="EMBL/GenBank/DDBJ databases">
        <title>Genomic Encyclopedia of Type Strains, Phase IV (KMG-IV): sequencing the most valuable type-strain genomes for metagenomic binning, comparative biology and taxonomic classification.</title>
        <authorList>
            <person name="Goeker M."/>
        </authorList>
    </citation>
    <scope>NUCLEOTIDE SEQUENCE [LARGE SCALE GENOMIC DNA]</scope>
    <source>
        <strain evidence="5 6">DSM 19619</strain>
    </source>
</reference>
<keyword evidence="4" id="KW-0408">Iron</keyword>
<dbReference type="RefSeq" id="WP_307270082.1">
    <property type="nucleotide sequence ID" value="NZ_JAUSVX010000002.1"/>
</dbReference>
<name>A0ABU0J2X7_9HYPH</name>
<dbReference type="Pfam" id="PF01152">
    <property type="entry name" value="Bac_globin"/>
    <property type="match status" value="1"/>
</dbReference>
<evidence type="ECO:0000313" key="6">
    <source>
        <dbReference type="Proteomes" id="UP001242480"/>
    </source>
</evidence>
<keyword evidence="2" id="KW-0349">Heme</keyword>
<proteinExistence type="predicted"/>
<evidence type="ECO:0000256" key="4">
    <source>
        <dbReference type="ARBA" id="ARBA00023004"/>
    </source>
</evidence>
<gene>
    <name evidence="5" type="ORF">QO011_001620</name>
</gene>
<keyword evidence="6" id="KW-1185">Reference proteome</keyword>
<sequence>MTAAFAIHPAIDEALIRRLVEQFYARARTDAAIGPIFAAAVADWDEHIARITDFWSSVMLRTGRYDGRPLRPHLRLPLEERHFDRWLALFEETARELCPPEVAALFLDRARRIADSFEMAIGTQRGEIRPPRHSRRG</sequence>
<dbReference type="Gene3D" id="1.10.490.10">
    <property type="entry name" value="Globins"/>
    <property type="match status" value="1"/>
</dbReference>
<dbReference type="InterPro" id="IPR001486">
    <property type="entry name" value="Hemoglobin_trunc"/>
</dbReference>
<evidence type="ECO:0000256" key="2">
    <source>
        <dbReference type="ARBA" id="ARBA00022617"/>
    </source>
</evidence>
<comment type="caution">
    <text evidence="5">The sequence shown here is derived from an EMBL/GenBank/DDBJ whole genome shotgun (WGS) entry which is preliminary data.</text>
</comment>
<dbReference type="SUPFAM" id="SSF46458">
    <property type="entry name" value="Globin-like"/>
    <property type="match status" value="1"/>
</dbReference>
<organism evidence="5 6">
    <name type="scientific">Labrys wisconsinensis</name>
    <dbReference type="NCBI Taxonomy" id="425677"/>
    <lineage>
        <taxon>Bacteria</taxon>
        <taxon>Pseudomonadati</taxon>
        <taxon>Pseudomonadota</taxon>
        <taxon>Alphaproteobacteria</taxon>
        <taxon>Hyphomicrobiales</taxon>
        <taxon>Xanthobacteraceae</taxon>
        <taxon>Labrys</taxon>
    </lineage>
</organism>
<dbReference type="InterPro" id="IPR009050">
    <property type="entry name" value="Globin-like_sf"/>
</dbReference>